<dbReference type="RefSeq" id="WP_089669200.1">
    <property type="nucleotide sequence ID" value="NZ_FOJA01000001.1"/>
</dbReference>
<evidence type="ECO:0000313" key="2">
    <source>
        <dbReference type="EMBL" id="SEW17792.1"/>
    </source>
</evidence>
<protein>
    <submittedName>
        <fullName evidence="2">Uncharacterized protein</fullName>
    </submittedName>
</protein>
<gene>
    <name evidence="2" type="ORF">SAMN04487945_1946</name>
</gene>
<dbReference type="EMBL" id="FOJA01000001">
    <property type="protein sequence ID" value="SEW17792.1"/>
    <property type="molecule type" value="Genomic_DNA"/>
</dbReference>
<accession>A0A1I0PTP1</accession>
<sequence>MRDAKGLYRRLDDWARALSRGQYALVAGLVAGVCVFVVGLFSDASAFSAVTMAVAMTVVYYLMDPNDAD</sequence>
<dbReference type="Proteomes" id="UP000198518">
    <property type="component" value="Unassembled WGS sequence"/>
</dbReference>
<keyword evidence="1" id="KW-0472">Membrane</keyword>
<dbReference type="AlphaFoldDB" id="A0A1I0PTP1"/>
<feature type="transmembrane region" description="Helical" evidence="1">
    <location>
        <begin position="21"/>
        <end position="40"/>
    </location>
</feature>
<keyword evidence="3" id="KW-1185">Reference proteome</keyword>
<reference evidence="2 3" key="1">
    <citation type="submission" date="2016-10" db="EMBL/GenBank/DDBJ databases">
        <authorList>
            <person name="de Groot N.N."/>
        </authorList>
    </citation>
    <scope>NUCLEOTIDE SEQUENCE [LARGE SCALE GENOMIC DNA]</scope>
    <source>
        <strain evidence="2 3">CGMCC 1.5337</strain>
    </source>
</reference>
<proteinExistence type="predicted"/>
<evidence type="ECO:0000313" key="3">
    <source>
        <dbReference type="Proteomes" id="UP000198518"/>
    </source>
</evidence>
<organism evidence="2 3">
    <name type="scientific">Halobacterium jilantaiense</name>
    <dbReference type="NCBI Taxonomy" id="355548"/>
    <lineage>
        <taxon>Archaea</taxon>
        <taxon>Methanobacteriati</taxon>
        <taxon>Methanobacteriota</taxon>
        <taxon>Stenosarchaea group</taxon>
        <taxon>Halobacteria</taxon>
        <taxon>Halobacteriales</taxon>
        <taxon>Halobacteriaceae</taxon>
        <taxon>Halobacterium</taxon>
    </lineage>
</organism>
<keyword evidence="1" id="KW-0812">Transmembrane</keyword>
<evidence type="ECO:0000256" key="1">
    <source>
        <dbReference type="SAM" id="Phobius"/>
    </source>
</evidence>
<feature type="transmembrane region" description="Helical" evidence="1">
    <location>
        <begin position="46"/>
        <end position="63"/>
    </location>
</feature>
<keyword evidence="1" id="KW-1133">Transmembrane helix</keyword>
<name>A0A1I0PTP1_9EURY</name>